<evidence type="ECO:0000313" key="2">
    <source>
        <dbReference type="EMBL" id="AJG37932.1"/>
    </source>
</evidence>
<dbReference type="PANTHER" id="PTHR12110">
    <property type="entry name" value="HYDROXYPYRUVATE ISOMERASE"/>
    <property type="match status" value="1"/>
</dbReference>
<dbReference type="InterPro" id="IPR036237">
    <property type="entry name" value="Xyl_isomerase-like_sf"/>
</dbReference>
<feature type="domain" description="Xylose isomerase-like TIM barrel" evidence="1">
    <location>
        <begin position="23"/>
        <end position="237"/>
    </location>
</feature>
<organism evidence="2">
    <name type="scientific">Firmicutes bacterium enrichment culture clone fosmid MGS-M1</name>
    <dbReference type="NCBI Taxonomy" id="1549348"/>
    <lineage>
        <taxon>Bacteria</taxon>
        <taxon>Bacillati</taxon>
        <taxon>Bacillota</taxon>
        <taxon>environmental samples</taxon>
    </lineage>
</organism>
<dbReference type="Gene3D" id="3.20.20.150">
    <property type="entry name" value="Divalent-metal-dependent TIM barrel enzymes"/>
    <property type="match status" value="1"/>
</dbReference>
<dbReference type="InterPro" id="IPR050312">
    <property type="entry name" value="IolE/XylAMocC-like"/>
</dbReference>
<dbReference type="GO" id="GO:0016853">
    <property type="term" value="F:isomerase activity"/>
    <property type="evidence" value="ECO:0007669"/>
    <property type="project" value="UniProtKB-KW"/>
</dbReference>
<dbReference type="SUPFAM" id="SSF51658">
    <property type="entry name" value="Xylose isomerase-like"/>
    <property type="match status" value="1"/>
</dbReference>
<dbReference type="AlphaFoldDB" id="A0A0B5KQG2"/>
<protein>
    <submittedName>
        <fullName evidence="2">Sugar phosphate isomerase</fullName>
    </submittedName>
</protein>
<dbReference type="EMBL" id="KF831414">
    <property type="protein sequence ID" value="AJG37932.1"/>
    <property type="molecule type" value="Genomic_DNA"/>
</dbReference>
<dbReference type="Pfam" id="PF01261">
    <property type="entry name" value="AP_endonuc_2"/>
    <property type="match status" value="1"/>
</dbReference>
<name>A0A0B5KQG2_9FIRM</name>
<sequence length="252" mass="28976">MKSYIQLYSLRTIIENNMDHVFKSLKSFGFDGVELAGFYGLSASKLKNILDSYQLEVVSTHESMTRLTEHIGQVIEDYKILGTKNIVIPYTEMKDKASYEKMLPQIRKAVDSLTKAGYKVFYHNHANEFQAFDNLYVIEHLLKDIPEIRLEFDIYWATFAKVDAISFLEKYKDRIDLIHAKDMIITDNGPHFESVGKGVINYSEVYSIMKSGWIVENDKPLNDPLANVEDSIKFIKELVGGKNESRSFNGSF</sequence>
<dbReference type="PANTHER" id="PTHR12110:SF41">
    <property type="entry name" value="INOSOSE DEHYDRATASE"/>
    <property type="match status" value="1"/>
</dbReference>
<proteinExistence type="predicted"/>
<reference evidence="2" key="1">
    <citation type="journal article" date="2015" name="Environ. Microbiol.">
        <title>Pressure adaptation is linked to thermal adaptation in salt-saturated marine habitats.</title>
        <authorList>
            <consortium name="The MAMBA Consortium"/>
            <person name="Alcaide M."/>
            <person name="Stogios P.J."/>
            <person name="Lafraya A."/>
            <person name="Tchigvintsev A."/>
            <person name="Flick R."/>
            <person name="Bargiela R."/>
            <person name="Chernikova T.N."/>
            <person name="Reva O.N."/>
            <person name="Hai T."/>
            <person name="Leggewie C.C."/>
            <person name="Katzke N."/>
            <person name="La Cono V."/>
            <person name="Matesanz R."/>
            <person name="Jebbar M."/>
            <person name="Jaeger K.E."/>
            <person name="Yakimov M.M."/>
            <person name="Yakunin A.F."/>
            <person name="Golyshin P.N."/>
            <person name="Golyshina O.V."/>
            <person name="Savchenko A."/>
            <person name="Ferrer M."/>
        </authorList>
    </citation>
    <scope>NUCLEOTIDE SEQUENCE</scope>
</reference>
<keyword evidence="2" id="KW-0413">Isomerase</keyword>
<evidence type="ECO:0000259" key="1">
    <source>
        <dbReference type="Pfam" id="PF01261"/>
    </source>
</evidence>
<accession>A0A0B5KQG2</accession>
<dbReference type="InterPro" id="IPR013022">
    <property type="entry name" value="Xyl_isomerase-like_TIM-brl"/>
</dbReference>